<organism evidence="2 3">
    <name type="scientific">Eutrema salsugineum</name>
    <name type="common">Saltwater cress</name>
    <name type="synonym">Sisymbrium salsugineum</name>
    <dbReference type="NCBI Taxonomy" id="72664"/>
    <lineage>
        <taxon>Eukaryota</taxon>
        <taxon>Viridiplantae</taxon>
        <taxon>Streptophyta</taxon>
        <taxon>Embryophyta</taxon>
        <taxon>Tracheophyta</taxon>
        <taxon>Spermatophyta</taxon>
        <taxon>Magnoliopsida</taxon>
        <taxon>eudicotyledons</taxon>
        <taxon>Gunneridae</taxon>
        <taxon>Pentapetalae</taxon>
        <taxon>rosids</taxon>
        <taxon>malvids</taxon>
        <taxon>Brassicales</taxon>
        <taxon>Brassicaceae</taxon>
        <taxon>Eutremeae</taxon>
        <taxon>Eutrema</taxon>
    </lineage>
</organism>
<dbReference type="Pfam" id="PF01936">
    <property type="entry name" value="NYN"/>
    <property type="match status" value="1"/>
</dbReference>
<evidence type="ECO:0000313" key="2">
    <source>
        <dbReference type="EMBL" id="ESQ47565.1"/>
    </source>
</evidence>
<dbReference type="AlphaFoldDB" id="V4LAY3"/>
<dbReference type="GO" id="GO:0005777">
    <property type="term" value="C:peroxisome"/>
    <property type="evidence" value="ECO:0007669"/>
    <property type="project" value="InterPro"/>
</dbReference>
<dbReference type="STRING" id="72664.V4LAY3"/>
<gene>
    <name evidence="2" type="ORF">EUTSA_v10022152mg</name>
</gene>
<dbReference type="GO" id="GO:0004540">
    <property type="term" value="F:RNA nuclease activity"/>
    <property type="evidence" value="ECO:0007669"/>
    <property type="project" value="InterPro"/>
</dbReference>
<reference evidence="2 3" key="1">
    <citation type="journal article" date="2013" name="Front. Plant Sci.">
        <title>The Reference Genome of the Halophytic Plant Eutrema salsugineum.</title>
        <authorList>
            <person name="Yang R."/>
            <person name="Jarvis D.E."/>
            <person name="Chen H."/>
            <person name="Beilstein M.A."/>
            <person name="Grimwood J."/>
            <person name="Jenkins J."/>
            <person name="Shu S."/>
            <person name="Prochnik S."/>
            <person name="Xin M."/>
            <person name="Ma C."/>
            <person name="Schmutz J."/>
            <person name="Wing R.A."/>
            <person name="Mitchell-Olds T."/>
            <person name="Schumaker K.S."/>
            <person name="Wang X."/>
        </authorList>
    </citation>
    <scope>NUCLEOTIDE SEQUENCE [LARGE SCALE GENOMIC DNA]</scope>
</reference>
<accession>V4LAY3</accession>
<dbReference type="InterPro" id="IPR024768">
    <property type="entry name" value="Marf1"/>
</dbReference>
<name>V4LAY3_EUTSA</name>
<feature type="non-terminal residue" evidence="2">
    <location>
        <position position="186"/>
    </location>
</feature>
<dbReference type="GO" id="GO:0010468">
    <property type="term" value="P:regulation of gene expression"/>
    <property type="evidence" value="ECO:0007669"/>
    <property type="project" value="InterPro"/>
</dbReference>
<dbReference type="InterPro" id="IPR021139">
    <property type="entry name" value="NYN"/>
</dbReference>
<sequence>MAEERFNTAVKRFETANTGVFWDADGCKKPVGLNAVVVSQNIRSALKRLNYHGEVSIFAYGESNKILDGLESDPNELPINIFKQTSNTFDYRGDEYGRLQRILTDFMCWQVDNPVPANVMLVLGDDISSRDEFVCALNHLSSSHYNMHFAYPQGAAEPKNFPVHTKWLWESLSVRGTLIKYEDKRT</sequence>
<evidence type="ECO:0000313" key="3">
    <source>
        <dbReference type="Proteomes" id="UP000030689"/>
    </source>
</evidence>
<dbReference type="EMBL" id="KI517408">
    <property type="protein sequence ID" value="ESQ47565.1"/>
    <property type="molecule type" value="Genomic_DNA"/>
</dbReference>
<feature type="domain" description="NYN" evidence="1">
    <location>
        <begin position="18"/>
        <end position="151"/>
    </location>
</feature>
<dbReference type="CDD" id="cd10910">
    <property type="entry name" value="PIN_limkain_b1_N_like"/>
    <property type="match status" value="1"/>
</dbReference>
<keyword evidence="3" id="KW-1185">Reference proteome</keyword>
<dbReference type="PANTHER" id="PTHR14379:SF36">
    <property type="entry name" value="NYN DOMAIN-CONTAINING PROTEIN"/>
    <property type="match status" value="1"/>
</dbReference>
<dbReference type="Proteomes" id="UP000030689">
    <property type="component" value="Unassembled WGS sequence"/>
</dbReference>
<dbReference type="OMA" id="HTPGNFD"/>
<proteinExistence type="predicted"/>
<dbReference type="Gramene" id="ESQ47565">
    <property type="protein sequence ID" value="ESQ47565"/>
    <property type="gene ID" value="EUTSA_v10022152mg"/>
</dbReference>
<dbReference type="PANTHER" id="PTHR14379">
    <property type="entry name" value="LIMKAIN B LKAP"/>
    <property type="match status" value="1"/>
</dbReference>
<evidence type="ECO:0000259" key="1">
    <source>
        <dbReference type="Pfam" id="PF01936"/>
    </source>
</evidence>
<protein>
    <recommendedName>
        <fullName evidence="1">NYN domain-containing protein</fullName>
    </recommendedName>
</protein>
<dbReference type="KEGG" id="eus:EUTSA_v10022152mg"/>